<sequence length="317" mass="33634">MRALVFTGPGEVELQDVDRPRPDAGDVLLDVRAAGICGSELHGFRQPGFRKPPLVMGHEFAGTTPEGRRVVVNPLVSCGQCDLCRSGRPQLCRNRELLGVHRPGGFAESVVVPATSLHELPPEMSWQTAAMVEPLANAVHAWHQLDPRGGVHATAPGRVAIVGAGTIGLVCLLVARRHGLADVTVVDRSPQRLELARRLGATSTEPELAGEFDAVIDAVGSPVTRRAGIDRVRPGGTCVWLGLADPDPGFDGNALVRQEKRVVGSFAYSPDDFATALALAAELDLDWTTPVGLEQSREVFLALAGGAMEPVKAVIVQ</sequence>
<dbReference type="GO" id="GO:0016491">
    <property type="term" value="F:oxidoreductase activity"/>
    <property type="evidence" value="ECO:0007669"/>
    <property type="project" value="UniProtKB-KW"/>
</dbReference>
<evidence type="ECO:0000256" key="2">
    <source>
        <dbReference type="ARBA" id="ARBA00023002"/>
    </source>
</evidence>
<dbReference type="SUPFAM" id="SSF50129">
    <property type="entry name" value="GroES-like"/>
    <property type="match status" value="1"/>
</dbReference>
<evidence type="ECO:0000313" key="5">
    <source>
        <dbReference type="EMBL" id="GIH16169.1"/>
    </source>
</evidence>
<dbReference type="Pfam" id="PF08240">
    <property type="entry name" value="ADH_N"/>
    <property type="match status" value="1"/>
</dbReference>
<dbReference type="Proteomes" id="UP000642748">
    <property type="component" value="Unassembled WGS sequence"/>
</dbReference>
<dbReference type="EMBL" id="BONZ01000040">
    <property type="protein sequence ID" value="GIH16169.1"/>
    <property type="molecule type" value="Genomic_DNA"/>
</dbReference>
<dbReference type="InterPro" id="IPR011032">
    <property type="entry name" value="GroES-like_sf"/>
</dbReference>
<keyword evidence="6" id="KW-1185">Reference proteome</keyword>
<dbReference type="InterPro" id="IPR050129">
    <property type="entry name" value="Zn_alcohol_dh"/>
</dbReference>
<organism evidence="5 6">
    <name type="scientific">Rugosimonospora africana</name>
    <dbReference type="NCBI Taxonomy" id="556532"/>
    <lineage>
        <taxon>Bacteria</taxon>
        <taxon>Bacillati</taxon>
        <taxon>Actinomycetota</taxon>
        <taxon>Actinomycetes</taxon>
        <taxon>Micromonosporales</taxon>
        <taxon>Micromonosporaceae</taxon>
        <taxon>Rugosimonospora</taxon>
    </lineage>
</organism>
<protein>
    <submittedName>
        <fullName evidence="5">Alcohol dehydrogenase</fullName>
    </submittedName>
</protein>
<evidence type="ECO:0000256" key="1">
    <source>
        <dbReference type="ARBA" id="ARBA00001947"/>
    </source>
</evidence>
<proteinExistence type="predicted"/>
<dbReference type="InterPro" id="IPR013149">
    <property type="entry name" value="ADH-like_C"/>
</dbReference>
<dbReference type="Gene3D" id="3.90.180.10">
    <property type="entry name" value="Medium-chain alcohol dehydrogenases, catalytic domain"/>
    <property type="match status" value="1"/>
</dbReference>
<dbReference type="RefSeq" id="WP_203919766.1">
    <property type="nucleotide sequence ID" value="NZ_BONZ01000040.1"/>
</dbReference>
<dbReference type="InterPro" id="IPR013154">
    <property type="entry name" value="ADH-like_N"/>
</dbReference>
<gene>
    <name evidence="5" type="ORF">Raf01_43410</name>
</gene>
<comment type="caution">
    <text evidence="5">The sequence shown here is derived from an EMBL/GenBank/DDBJ whole genome shotgun (WGS) entry which is preliminary data.</text>
</comment>
<dbReference type="AlphaFoldDB" id="A0A8J3QTF6"/>
<feature type="domain" description="Alcohol dehydrogenase-like N-terminal" evidence="4">
    <location>
        <begin position="24"/>
        <end position="121"/>
    </location>
</feature>
<reference evidence="5" key="1">
    <citation type="submission" date="2021-01" db="EMBL/GenBank/DDBJ databases">
        <title>Whole genome shotgun sequence of Rugosimonospora africana NBRC 104875.</title>
        <authorList>
            <person name="Komaki H."/>
            <person name="Tamura T."/>
        </authorList>
    </citation>
    <scope>NUCLEOTIDE SEQUENCE</scope>
    <source>
        <strain evidence="5">NBRC 104875</strain>
    </source>
</reference>
<evidence type="ECO:0000313" key="6">
    <source>
        <dbReference type="Proteomes" id="UP000642748"/>
    </source>
</evidence>
<dbReference type="Gene3D" id="3.40.50.720">
    <property type="entry name" value="NAD(P)-binding Rossmann-like Domain"/>
    <property type="match status" value="1"/>
</dbReference>
<dbReference type="PANTHER" id="PTHR43401">
    <property type="entry name" value="L-THREONINE 3-DEHYDROGENASE"/>
    <property type="match status" value="1"/>
</dbReference>
<evidence type="ECO:0000259" key="3">
    <source>
        <dbReference type="Pfam" id="PF00107"/>
    </source>
</evidence>
<accession>A0A8J3QTF6</accession>
<dbReference type="PANTHER" id="PTHR43401:SF2">
    <property type="entry name" value="L-THREONINE 3-DEHYDROGENASE"/>
    <property type="match status" value="1"/>
</dbReference>
<feature type="domain" description="Alcohol dehydrogenase-like C-terminal" evidence="3">
    <location>
        <begin position="167"/>
        <end position="281"/>
    </location>
</feature>
<name>A0A8J3QTF6_9ACTN</name>
<comment type="cofactor">
    <cofactor evidence="1">
        <name>Zn(2+)</name>
        <dbReference type="ChEBI" id="CHEBI:29105"/>
    </cofactor>
</comment>
<evidence type="ECO:0000259" key="4">
    <source>
        <dbReference type="Pfam" id="PF08240"/>
    </source>
</evidence>
<keyword evidence="2" id="KW-0560">Oxidoreductase</keyword>
<dbReference type="Pfam" id="PF00107">
    <property type="entry name" value="ADH_zinc_N"/>
    <property type="match status" value="1"/>
</dbReference>
<dbReference type="InterPro" id="IPR036291">
    <property type="entry name" value="NAD(P)-bd_dom_sf"/>
</dbReference>
<dbReference type="SUPFAM" id="SSF51735">
    <property type="entry name" value="NAD(P)-binding Rossmann-fold domains"/>
    <property type="match status" value="1"/>
</dbReference>